<dbReference type="GeneID" id="93590950"/>
<evidence type="ECO:0000313" key="2">
    <source>
        <dbReference type="Proteomes" id="UP000283090"/>
    </source>
</evidence>
<dbReference type="AlphaFoldDB" id="A0A436ZPG4"/>
<protein>
    <submittedName>
        <fullName evidence="1">Uncharacterized protein</fullName>
    </submittedName>
</protein>
<dbReference type="Proteomes" id="UP000283090">
    <property type="component" value="Unassembled WGS sequence"/>
</dbReference>
<dbReference type="EMBL" id="SAEB01000012">
    <property type="protein sequence ID" value="RVD80746.1"/>
    <property type="molecule type" value="Genomic_DNA"/>
</dbReference>
<comment type="caution">
    <text evidence="1">The sequence shown here is derived from an EMBL/GenBank/DDBJ whole genome shotgun (WGS) entry which is preliminary data.</text>
</comment>
<sequence length="82" mass="8825">MCFKNYNVEYLDPPARQSSFKSEATTILVPPRNALKEAKAAVKAEKKAKREREATLRRKTMYGAGGGAAYIGVGAACSSLGE</sequence>
<proteinExistence type="predicted"/>
<reference evidence="1 2" key="1">
    <citation type="submission" date="2019-01" db="EMBL/GenBank/DDBJ databases">
        <title>Intercellular communication is required for trap formation in the nematode-trapping fungus Duddingtonia flagrans.</title>
        <authorList>
            <person name="Youssar L."/>
            <person name="Wernet V."/>
            <person name="Hensel N."/>
            <person name="Hildebrandt H.-G."/>
            <person name="Fischer R."/>
        </authorList>
    </citation>
    <scope>NUCLEOTIDE SEQUENCE [LARGE SCALE GENOMIC DNA]</scope>
    <source>
        <strain evidence="1 2">CBS H-5679</strain>
    </source>
</reference>
<evidence type="ECO:0000313" key="1">
    <source>
        <dbReference type="EMBL" id="RVD80746.1"/>
    </source>
</evidence>
<dbReference type="VEuPathDB" id="FungiDB:DFL_008639"/>
<dbReference type="RefSeq" id="XP_067486290.1">
    <property type="nucleotide sequence ID" value="XM_067638398.1"/>
</dbReference>
<name>A0A436ZPG4_ARTFL</name>
<organism evidence="1 2">
    <name type="scientific">Arthrobotrys flagrans</name>
    <name type="common">Nematode-trapping fungus</name>
    <name type="synonym">Trichothecium flagrans</name>
    <dbReference type="NCBI Taxonomy" id="97331"/>
    <lineage>
        <taxon>Eukaryota</taxon>
        <taxon>Fungi</taxon>
        <taxon>Dikarya</taxon>
        <taxon>Ascomycota</taxon>
        <taxon>Pezizomycotina</taxon>
        <taxon>Orbiliomycetes</taxon>
        <taxon>Orbiliales</taxon>
        <taxon>Orbiliaceae</taxon>
        <taxon>Arthrobotrys</taxon>
    </lineage>
</organism>
<accession>A0A436ZPG4</accession>
<dbReference type="OrthoDB" id="5420121at2759"/>
<keyword evidence="2" id="KW-1185">Reference proteome</keyword>
<gene>
    <name evidence="1" type="ORF">DFL_008639</name>
</gene>